<evidence type="ECO:0000313" key="1">
    <source>
        <dbReference type="EMBL" id="ONL93838.1"/>
    </source>
</evidence>
<name>A0A1D6JPB1_MAIZE</name>
<proteinExistence type="predicted"/>
<reference evidence="1" key="1">
    <citation type="submission" date="2015-12" db="EMBL/GenBank/DDBJ databases">
        <title>Update maize B73 reference genome by single molecule sequencing technologies.</title>
        <authorList>
            <consortium name="Maize Genome Sequencing Project"/>
            <person name="Ware D."/>
        </authorList>
    </citation>
    <scope>NUCLEOTIDE SEQUENCE [LARGE SCALE GENOMIC DNA]</scope>
    <source>
        <tissue evidence="1">Seedling</tissue>
    </source>
</reference>
<organism evidence="1">
    <name type="scientific">Zea mays</name>
    <name type="common">Maize</name>
    <dbReference type="NCBI Taxonomy" id="4577"/>
    <lineage>
        <taxon>Eukaryota</taxon>
        <taxon>Viridiplantae</taxon>
        <taxon>Streptophyta</taxon>
        <taxon>Embryophyta</taxon>
        <taxon>Tracheophyta</taxon>
        <taxon>Spermatophyta</taxon>
        <taxon>Magnoliopsida</taxon>
        <taxon>Liliopsida</taxon>
        <taxon>Poales</taxon>
        <taxon>Poaceae</taxon>
        <taxon>PACMAD clade</taxon>
        <taxon>Panicoideae</taxon>
        <taxon>Andropogonodae</taxon>
        <taxon>Andropogoneae</taxon>
        <taxon>Tripsacinae</taxon>
        <taxon>Zea</taxon>
    </lineage>
</organism>
<dbReference type="AlphaFoldDB" id="A0A1D6JPB1"/>
<gene>
    <name evidence="1" type="ORF">ZEAMMB73_Zm00001d027752</name>
</gene>
<dbReference type="EMBL" id="CM007647">
    <property type="protein sequence ID" value="ONL93838.1"/>
    <property type="molecule type" value="Genomic_DNA"/>
</dbReference>
<protein>
    <submittedName>
        <fullName evidence="1">SH2 domain protein B</fullName>
    </submittedName>
</protein>
<sequence length="111" mass="12623">MYHHLKLFSFNSYFMFANATVSFEKIISSYPGPLSLVSILVSVAGCYISSLVISVGSVIINLISTLLFPDVMEMELRFQMSIRWFCSVLIHTSKRGITKEEFCSNHWSIQS</sequence>
<accession>A0A1D6JPB1</accession>